<comment type="caution">
    <text evidence="3">The sequence shown here is derived from an EMBL/GenBank/DDBJ whole genome shotgun (WGS) entry which is preliminary data.</text>
</comment>
<name>A0AA38II33_9CUCU</name>
<proteinExistence type="predicted"/>
<organism evidence="3 4">
    <name type="scientific">Zophobas morio</name>
    <dbReference type="NCBI Taxonomy" id="2755281"/>
    <lineage>
        <taxon>Eukaryota</taxon>
        <taxon>Metazoa</taxon>
        <taxon>Ecdysozoa</taxon>
        <taxon>Arthropoda</taxon>
        <taxon>Hexapoda</taxon>
        <taxon>Insecta</taxon>
        <taxon>Pterygota</taxon>
        <taxon>Neoptera</taxon>
        <taxon>Endopterygota</taxon>
        <taxon>Coleoptera</taxon>
        <taxon>Polyphaga</taxon>
        <taxon>Cucujiformia</taxon>
        <taxon>Tenebrionidae</taxon>
        <taxon>Zophobas</taxon>
    </lineage>
</organism>
<evidence type="ECO:0000256" key="2">
    <source>
        <dbReference type="SAM" id="Phobius"/>
    </source>
</evidence>
<evidence type="ECO:0000256" key="1">
    <source>
        <dbReference type="SAM" id="MobiDB-lite"/>
    </source>
</evidence>
<evidence type="ECO:0000313" key="4">
    <source>
        <dbReference type="Proteomes" id="UP001168821"/>
    </source>
</evidence>
<dbReference type="EMBL" id="JALNTZ010000003">
    <property type="protein sequence ID" value="KAJ3658303.1"/>
    <property type="molecule type" value="Genomic_DNA"/>
</dbReference>
<keyword evidence="4" id="KW-1185">Reference proteome</keyword>
<dbReference type="AlphaFoldDB" id="A0AA38II33"/>
<accession>A0AA38II33</accession>
<keyword evidence="2" id="KW-0472">Membrane</keyword>
<feature type="region of interest" description="Disordered" evidence="1">
    <location>
        <begin position="32"/>
        <end position="58"/>
    </location>
</feature>
<feature type="transmembrane region" description="Helical" evidence="2">
    <location>
        <begin position="6"/>
        <end position="27"/>
    </location>
</feature>
<sequence>MYMGLQIHICCYGTLIIYFYMFDHILLRKKPKRRPGATPMCSNMYGDDDSPQPDGVRRKRAWNRMSRRVFENKPRSNNEELREGLRGCLSEDHRRE</sequence>
<keyword evidence="2" id="KW-0812">Transmembrane</keyword>
<reference evidence="3" key="1">
    <citation type="journal article" date="2023" name="G3 (Bethesda)">
        <title>Whole genome assemblies of Zophobas morio and Tenebrio molitor.</title>
        <authorList>
            <person name="Kaur S."/>
            <person name="Stinson S.A."/>
            <person name="diCenzo G.C."/>
        </authorList>
    </citation>
    <scope>NUCLEOTIDE SEQUENCE</scope>
    <source>
        <strain evidence="3">QUZm001</strain>
    </source>
</reference>
<protein>
    <submittedName>
        <fullName evidence="3">Uncharacterized protein</fullName>
    </submittedName>
</protein>
<evidence type="ECO:0000313" key="3">
    <source>
        <dbReference type="EMBL" id="KAJ3658303.1"/>
    </source>
</evidence>
<gene>
    <name evidence="3" type="ORF">Zmor_010051</name>
</gene>
<keyword evidence="2" id="KW-1133">Transmembrane helix</keyword>
<feature type="region of interest" description="Disordered" evidence="1">
    <location>
        <begin position="73"/>
        <end position="96"/>
    </location>
</feature>
<dbReference type="Proteomes" id="UP001168821">
    <property type="component" value="Unassembled WGS sequence"/>
</dbReference>